<dbReference type="STRING" id="1561998.A0A1I7U6Z5"/>
<keyword evidence="1" id="KW-0847">Vitamin C</keyword>
<dbReference type="GO" id="GO:0031418">
    <property type="term" value="F:L-ascorbic acid binding"/>
    <property type="evidence" value="ECO:0007669"/>
    <property type="project" value="UniProtKB-KW"/>
</dbReference>
<feature type="compositionally biased region" description="Polar residues" evidence="2">
    <location>
        <begin position="30"/>
        <end position="46"/>
    </location>
</feature>
<dbReference type="Gene3D" id="2.60.120.620">
    <property type="entry name" value="q2cbj1_9rhob like domain"/>
    <property type="match status" value="1"/>
</dbReference>
<dbReference type="InterPro" id="IPR051559">
    <property type="entry name" value="HIF_prolyl_hydroxylases"/>
</dbReference>
<dbReference type="eggNOG" id="KOG3710">
    <property type="taxonomic scope" value="Eukaryota"/>
</dbReference>
<sequence>MPLRTIVAPSSYCSHTQMSSHPRWQPYPTGKQSIIETEGSSKTIINKTRKRPTPSSSADPKIVYKDHSKNVVYATTLQEHQKHLQNRGLALNIHQAMVLRLRYIAEHVIRSLNEFGWAVVDNFLGSDHYKYTAKEIEKLYGRGLFSPGQLMEGKIKMNFTSKTFDQIIFTGTMDAMEEQKMLQLFVY</sequence>
<accession>A0A1I7U6Z5</accession>
<proteinExistence type="predicted"/>
<evidence type="ECO:0000256" key="2">
    <source>
        <dbReference type="SAM" id="MobiDB-lite"/>
    </source>
</evidence>
<dbReference type="GO" id="GO:0071456">
    <property type="term" value="P:cellular response to hypoxia"/>
    <property type="evidence" value="ECO:0007669"/>
    <property type="project" value="TreeGrafter"/>
</dbReference>
<evidence type="ECO:0000256" key="1">
    <source>
        <dbReference type="ARBA" id="ARBA00022896"/>
    </source>
</evidence>
<reference evidence="4" key="1">
    <citation type="submission" date="2016-11" db="UniProtKB">
        <authorList>
            <consortium name="WormBaseParasite"/>
        </authorList>
    </citation>
    <scope>IDENTIFICATION</scope>
</reference>
<dbReference type="WBParaSite" id="Csp11.Scaffold629.g15493.t1">
    <property type="protein sequence ID" value="Csp11.Scaffold629.g15493.t1"/>
    <property type="gene ID" value="Csp11.Scaffold629.g15493"/>
</dbReference>
<dbReference type="AlphaFoldDB" id="A0A1I7U6Z5"/>
<organism evidence="3 4">
    <name type="scientific">Caenorhabditis tropicalis</name>
    <dbReference type="NCBI Taxonomy" id="1561998"/>
    <lineage>
        <taxon>Eukaryota</taxon>
        <taxon>Metazoa</taxon>
        <taxon>Ecdysozoa</taxon>
        <taxon>Nematoda</taxon>
        <taxon>Chromadorea</taxon>
        <taxon>Rhabditida</taxon>
        <taxon>Rhabditina</taxon>
        <taxon>Rhabditomorpha</taxon>
        <taxon>Rhabditoidea</taxon>
        <taxon>Rhabditidae</taxon>
        <taxon>Peloderinae</taxon>
        <taxon>Caenorhabditis</taxon>
    </lineage>
</organism>
<protein>
    <submittedName>
        <fullName evidence="4">WIYLD domain-containing protein</fullName>
    </submittedName>
</protein>
<evidence type="ECO:0000313" key="3">
    <source>
        <dbReference type="Proteomes" id="UP000095282"/>
    </source>
</evidence>
<feature type="region of interest" description="Disordered" evidence="2">
    <location>
        <begin position="14"/>
        <end position="60"/>
    </location>
</feature>
<dbReference type="GO" id="GO:0031543">
    <property type="term" value="F:peptidyl-proline dioxygenase activity"/>
    <property type="evidence" value="ECO:0007669"/>
    <property type="project" value="TreeGrafter"/>
</dbReference>
<dbReference type="PANTHER" id="PTHR12907:SF26">
    <property type="entry name" value="HIF PROLYL HYDROXYLASE, ISOFORM C"/>
    <property type="match status" value="1"/>
</dbReference>
<dbReference type="GO" id="GO:0008198">
    <property type="term" value="F:ferrous iron binding"/>
    <property type="evidence" value="ECO:0007669"/>
    <property type="project" value="TreeGrafter"/>
</dbReference>
<dbReference type="PANTHER" id="PTHR12907">
    <property type="entry name" value="EGL NINE HOMOLOG-RELATED"/>
    <property type="match status" value="1"/>
</dbReference>
<dbReference type="Proteomes" id="UP000095282">
    <property type="component" value="Unplaced"/>
</dbReference>
<keyword evidence="3" id="KW-1185">Reference proteome</keyword>
<name>A0A1I7U6Z5_9PELO</name>
<evidence type="ECO:0000313" key="4">
    <source>
        <dbReference type="WBParaSite" id="Csp11.Scaffold629.g15493.t1"/>
    </source>
</evidence>